<protein>
    <submittedName>
        <fullName evidence="1">Uncharacterized protein</fullName>
    </submittedName>
</protein>
<organism evidence="1 2">
    <name type="scientific">Polarella glacialis</name>
    <name type="common">Dinoflagellate</name>
    <dbReference type="NCBI Taxonomy" id="89957"/>
    <lineage>
        <taxon>Eukaryota</taxon>
        <taxon>Sar</taxon>
        <taxon>Alveolata</taxon>
        <taxon>Dinophyceae</taxon>
        <taxon>Suessiales</taxon>
        <taxon>Suessiaceae</taxon>
        <taxon>Polarella</taxon>
    </lineage>
</organism>
<dbReference type="Proteomes" id="UP000654075">
    <property type="component" value="Unassembled WGS sequence"/>
</dbReference>
<evidence type="ECO:0000313" key="2">
    <source>
        <dbReference type="Proteomes" id="UP000654075"/>
    </source>
</evidence>
<accession>A0A813HYE7</accession>
<proteinExistence type="predicted"/>
<dbReference type="EMBL" id="CAJNNV010033197">
    <property type="protein sequence ID" value="CAE8642736.1"/>
    <property type="molecule type" value="Genomic_DNA"/>
</dbReference>
<name>A0A813HYE7_POLGL</name>
<evidence type="ECO:0000313" key="1">
    <source>
        <dbReference type="EMBL" id="CAE8642736.1"/>
    </source>
</evidence>
<sequence>MFLSSKYLNAKGTEFNLNPAFDSYESMRAICAGLLGDTGGEGGTPELLDDQVKVLLRAWLIRLESLQSMRPLLQGLSTEEMAALTLEVNAVTHGMDLIVQDASAHAQTRVETLLLNNAFRAFTAVIWSLATMFIAGKLWNEYLVATDKLAMLTAQYGSLLKSSYDAVIQVSTKSPFEVLEASAQLDHMIGRAMDGQSILKFVPDASEKSKLEEFLKGTFRSPTQPSYFARFAEAWTSCWRDPSHAEDTFRLSAAKVLRTACTFPDGSQRTVDMELSLASFLGPTSHHLLAVRQVVLDDPTSTLFRKSSKTSSTVSEGPLHLPQVLVFDTSGLGRHGDAPLMTTHLSEDVSQSQCEVSDRSHAGGSSPIVLRKVTFLDTSSLERHEGEA</sequence>
<gene>
    <name evidence="1" type="ORF">PGLA1383_LOCUS57142</name>
</gene>
<comment type="caution">
    <text evidence="1">The sequence shown here is derived from an EMBL/GenBank/DDBJ whole genome shotgun (WGS) entry which is preliminary data.</text>
</comment>
<feature type="non-terminal residue" evidence="1">
    <location>
        <position position="388"/>
    </location>
</feature>
<reference evidence="1" key="1">
    <citation type="submission" date="2021-02" db="EMBL/GenBank/DDBJ databases">
        <authorList>
            <person name="Dougan E. K."/>
            <person name="Rhodes N."/>
            <person name="Thang M."/>
            <person name="Chan C."/>
        </authorList>
    </citation>
    <scope>NUCLEOTIDE SEQUENCE</scope>
</reference>
<dbReference type="AlphaFoldDB" id="A0A813HYE7"/>
<keyword evidence="2" id="KW-1185">Reference proteome</keyword>